<dbReference type="Gene3D" id="3.30.460.10">
    <property type="entry name" value="Beta Polymerase, domain 2"/>
    <property type="match status" value="1"/>
</dbReference>
<reference evidence="2" key="1">
    <citation type="submission" date="2020-10" db="EMBL/GenBank/DDBJ databases">
        <authorList>
            <person name="Gilroy R."/>
        </authorList>
    </citation>
    <scope>NUCLEOTIDE SEQUENCE</scope>
    <source>
        <strain evidence="2">ChiBcec7-5410</strain>
    </source>
</reference>
<evidence type="ECO:0000313" key="2">
    <source>
        <dbReference type="EMBL" id="HIT94939.1"/>
    </source>
</evidence>
<dbReference type="CDD" id="cd05403">
    <property type="entry name" value="NT_KNTase_like"/>
    <property type="match status" value="1"/>
</dbReference>
<proteinExistence type="predicted"/>
<comment type="caution">
    <text evidence="2">The sequence shown here is derived from an EMBL/GenBank/DDBJ whole genome shotgun (WGS) entry which is preliminary data.</text>
</comment>
<gene>
    <name evidence="2" type="ORF">IAC43_07110</name>
</gene>
<dbReference type="AlphaFoldDB" id="A0A9D1H974"/>
<protein>
    <submittedName>
        <fullName evidence="2">Nucleotidyltransferase domain-containing protein</fullName>
    </submittedName>
</protein>
<name>A0A9D1H974_9FIRM</name>
<sequence>MSAEQIIQAAADELSALPFVRAVVLGGSRATGTATAGSDIDIGIYYDAPADFDALCRIAARLDDAHRDNLVCSEGGWGDWVNCGGWLTVDGIAVDLIMRDFNRVSQVCADCENGVFSTNYHTGHPHAFLSVIYRGELARCKVLYARDDAFLQLKKQAEIYPEPLREAIISFFSFESGFSCSLAEKAAKNSDLYYLHGHLFRSVSACNQVLFALNRVYCLNEKKAPAQIAQMPLAPENYLERVNQIFSLPPLEAVAMLSEICGEVQRLSEAAQE</sequence>
<organism evidence="2 3">
    <name type="scientific">Candidatus Faecivivens stercoripullorum</name>
    <dbReference type="NCBI Taxonomy" id="2840805"/>
    <lineage>
        <taxon>Bacteria</taxon>
        <taxon>Bacillati</taxon>
        <taxon>Bacillota</taxon>
        <taxon>Clostridia</taxon>
        <taxon>Eubacteriales</taxon>
        <taxon>Oscillospiraceae</taxon>
        <taxon>Oscillospiraceae incertae sedis</taxon>
        <taxon>Candidatus Faecivivens</taxon>
    </lineage>
</organism>
<dbReference type="Proteomes" id="UP000824160">
    <property type="component" value="Unassembled WGS sequence"/>
</dbReference>
<reference evidence="2" key="2">
    <citation type="journal article" date="2021" name="PeerJ">
        <title>Extensive microbial diversity within the chicken gut microbiome revealed by metagenomics and culture.</title>
        <authorList>
            <person name="Gilroy R."/>
            <person name="Ravi A."/>
            <person name="Getino M."/>
            <person name="Pursley I."/>
            <person name="Horton D.L."/>
            <person name="Alikhan N.F."/>
            <person name="Baker D."/>
            <person name="Gharbi K."/>
            <person name="Hall N."/>
            <person name="Watson M."/>
            <person name="Adriaenssens E.M."/>
            <person name="Foster-Nyarko E."/>
            <person name="Jarju S."/>
            <person name="Secka A."/>
            <person name="Antonio M."/>
            <person name="Oren A."/>
            <person name="Chaudhuri R.R."/>
            <person name="La Ragione R."/>
            <person name="Hildebrand F."/>
            <person name="Pallen M.J."/>
        </authorList>
    </citation>
    <scope>NUCLEOTIDE SEQUENCE</scope>
    <source>
        <strain evidence="2">ChiBcec7-5410</strain>
    </source>
</reference>
<feature type="domain" description="Polymerase nucleotidyl transferase" evidence="1">
    <location>
        <begin position="14"/>
        <end position="51"/>
    </location>
</feature>
<dbReference type="SUPFAM" id="SSF81301">
    <property type="entry name" value="Nucleotidyltransferase"/>
    <property type="match status" value="1"/>
</dbReference>
<evidence type="ECO:0000313" key="3">
    <source>
        <dbReference type="Proteomes" id="UP000824160"/>
    </source>
</evidence>
<dbReference type="Pfam" id="PF01909">
    <property type="entry name" value="NTP_transf_2"/>
    <property type="match status" value="1"/>
</dbReference>
<dbReference type="EMBL" id="DVLW01000194">
    <property type="protein sequence ID" value="HIT94939.1"/>
    <property type="molecule type" value="Genomic_DNA"/>
</dbReference>
<dbReference type="InterPro" id="IPR043519">
    <property type="entry name" value="NT_sf"/>
</dbReference>
<evidence type="ECO:0000259" key="1">
    <source>
        <dbReference type="Pfam" id="PF01909"/>
    </source>
</evidence>
<dbReference type="InterPro" id="IPR002934">
    <property type="entry name" value="Polymerase_NTP_transf_dom"/>
</dbReference>
<accession>A0A9D1H974</accession>
<dbReference type="GO" id="GO:0016779">
    <property type="term" value="F:nucleotidyltransferase activity"/>
    <property type="evidence" value="ECO:0007669"/>
    <property type="project" value="InterPro"/>
</dbReference>